<accession>A0A4R0YR79</accession>
<dbReference type="AlphaFoldDB" id="A0A4R0YR79"/>
<name>A0A4R0YR79_9GAMM</name>
<protein>
    <submittedName>
        <fullName evidence="2">Uncharacterized protein</fullName>
    </submittedName>
</protein>
<organism evidence="2 3">
    <name type="scientific">Dyella soli</name>
    <dbReference type="NCBI Taxonomy" id="522319"/>
    <lineage>
        <taxon>Bacteria</taxon>
        <taxon>Pseudomonadati</taxon>
        <taxon>Pseudomonadota</taxon>
        <taxon>Gammaproteobacteria</taxon>
        <taxon>Lysobacterales</taxon>
        <taxon>Rhodanobacteraceae</taxon>
        <taxon>Dyella</taxon>
    </lineage>
</organism>
<dbReference type="Proteomes" id="UP000291822">
    <property type="component" value="Unassembled WGS sequence"/>
</dbReference>
<feature type="transmembrane region" description="Helical" evidence="1">
    <location>
        <begin position="40"/>
        <end position="60"/>
    </location>
</feature>
<dbReference type="RefSeq" id="WP_131151424.1">
    <property type="nucleotide sequence ID" value="NZ_SJTG01000001.1"/>
</dbReference>
<proteinExistence type="predicted"/>
<evidence type="ECO:0000313" key="2">
    <source>
        <dbReference type="EMBL" id="TCI11795.1"/>
    </source>
</evidence>
<keyword evidence="1" id="KW-0812">Transmembrane</keyword>
<reference evidence="2 3" key="1">
    <citation type="submission" date="2019-02" db="EMBL/GenBank/DDBJ databases">
        <title>Dyella amyloliquefaciens sp. nov., isolated from forest soil.</title>
        <authorList>
            <person name="Gao Z.-H."/>
            <person name="Qiu L.-H."/>
        </authorList>
    </citation>
    <scope>NUCLEOTIDE SEQUENCE [LARGE SCALE GENOMIC DNA]</scope>
    <source>
        <strain evidence="2 3">KACC 12747</strain>
    </source>
</reference>
<keyword evidence="1" id="KW-0472">Membrane</keyword>
<evidence type="ECO:0000313" key="3">
    <source>
        <dbReference type="Proteomes" id="UP000291822"/>
    </source>
</evidence>
<evidence type="ECO:0000256" key="1">
    <source>
        <dbReference type="SAM" id="Phobius"/>
    </source>
</evidence>
<feature type="transmembrane region" description="Helical" evidence="1">
    <location>
        <begin position="72"/>
        <end position="90"/>
    </location>
</feature>
<keyword evidence="1" id="KW-1133">Transmembrane helix</keyword>
<comment type="caution">
    <text evidence="2">The sequence shown here is derived from an EMBL/GenBank/DDBJ whole genome shotgun (WGS) entry which is preliminary data.</text>
</comment>
<feature type="transmembrane region" description="Helical" evidence="1">
    <location>
        <begin position="12"/>
        <end position="33"/>
    </location>
</feature>
<sequence>MHVTHKGIAATPLLGILIATSIIVASGSAWAFAQGHPPGAAFWTLWGLVFVTITVMWILADAKSQPKAKAHESGAVIFIFWFVYLPYYLFRTRKLRGLLWLLGFALLFYLGAAAQWMTYAVMGKS</sequence>
<keyword evidence="3" id="KW-1185">Reference proteome</keyword>
<feature type="transmembrane region" description="Helical" evidence="1">
    <location>
        <begin position="97"/>
        <end position="117"/>
    </location>
</feature>
<dbReference type="EMBL" id="SJTG01000001">
    <property type="protein sequence ID" value="TCI11795.1"/>
    <property type="molecule type" value="Genomic_DNA"/>
</dbReference>
<gene>
    <name evidence="2" type="ORF">EZM97_00010</name>
</gene>